<dbReference type="SUPFAM" id="SSF51735">
    <property type="entry name" value="NAD(P)-binding Rossmann-fold domains"/>
    <property type="match status" value="1"/>
</dbReference>
<dbReference type="GO" id="GO:0016616">
    <property type="term" value="F:oxidoreductase activity, acting on the CH-OH group of donors, NAD or NADP as acceptor"/>
    <property type="evidence" value="ECO:0007669"/>
    <property type="project" value="TreeGrafter"/>
</dbReference>
<dbReference type="CDD" id="cd05233">
    <property type="entry name" value="SDR_c"/>
    <property type="match status" value="1"/>
</dbReference>
<dbReference type="InterPro" id="IPR036291">
    <property type="entry name" value="NAD(P)-bd_dom_sf"/>
</dbReference>
<evidence type="ECO:0000313" key="5">
    <source>
        <dbReference type="Proteomes" id="UP000078544"/>
    </source>
</evidence>
<dbReference type="GO" id="GO:0005737">
    <property type="term" value="C:cytoplasm"/>
    <property type="evidence" value="ECO:0007669"/>
    <property type="project" value="TreeGrafter"/>
</dbReference>
<dbReference type="Pfam" id="PF00106">
    <property type="entry name" value="adh_short"/>
    <property type="match status" value="1"/>
</dbReference>
<dbReference type="PANTHER" id="PTHR44229:SF4">
    <property type="entry name" value="15-HYDROXYPROSTAGLANDIN DEHYDROGENASE [NAD(+)]"/>
    <property type="match status" value="1"/>
</dbReference>
<dbReference type="PRINTS" id="PR00081">
    <property type="entry name" value="GDHRDH"/>
</dbReference>
<dbReference type="OrthoDB" id="5307821at2759"/>
<evidence type="ECO:0000256" key="2">
    <source>
        <dbReference type="ARBA" id="ARBA00023002"/>
    </source>
</evidence>
<dbReference type="STRING" id="1081109.A0A167VPD2"/>
<dbReference type="EMBL" id="AZGY01000034">
    <property type="protein sequence ID" value="KZZ87816.1"/>
    <property type="molecule type" value="Genomic_DNA"/>
</dbReference>
<organism evidence="4 5">
    <name type="scientific">Moelleriella libera RCEF 2490</name>
    <dbReference type="NCBI Taxonomy" id="1081109"/>
    <lineage>
        <taxon>Eukaryota</taxon>
        <taxon>Fungi</taxon>
        <taxon>Dikarya</taxon>
        <taxon>Ascomycota</taxon>
        <taxon>Pezizomycotina</taxon>
        <taxon>Sordariomycetes</taxon>
        <taxon>Hypocreomycetidae</taxon>
        <taxon>Hypocreales</taxon>
        <taxon>Clavicipitaceae</taxon>
        <taxon>Moelleriella</taxon>
    </lineage>
</organism>
<proteinExistence type="inferred from homology"/>
<sequence>MTVSYQQTAIVTGAAQGVGLEAAKLLAERNYHVIVSDINAEAGEQAVAEINANFGRNAATFVACDVSSTYDLDKLFSFTIEKFSGFSVLVNNAGYLRAPFLVVSGKTVSDMIAINLTAALYASHQAIQYWGDHPDMRGTVVNIGSSSCVKGYASIAAYSAAKAGIAQFTFNCQTLGPRIRVNSVAPTAIATALGYSMLVPTPAGKSGPGWEIEQEMVAEYQHLLQPAQVAIAALECIDDETRFGKVVYIDAKHGQKTWSGYCME</sequence>
<dbReference type="InterPro" id="IPR002347">
    <property type="entry name" value="SDR_fam"/>
</dbReference>
<evidence type="ECO:0000256" key="3">
    <source>
        <dbReference type="RuleBase" id="RU000363"/>
    </source>
</evidence>
<evidence type="ECO:0000313" key="4">
    <source>
        <dbReference type="EMBL" id="KZZ87816.1"/>
    </source>
</evidence>
<dbReference type="Gene3D" id="3.40.50.720">
    <property type="entry name" value="NAD(P)-binding Rossmann-like Domain"/>
    <property type="match status" value="1"/>
</dbReference>
<reference evidence="4 5" key="1">
    <citation type="journal article" date="2016" name="Genome Biol. Evol.">
        <title>Divergent and convergent evolution of fungal pathogenicity.</title>
        <authorList>
            <person name="Shang Y."/>
            <person name="Xiao G."/>
            <person name="Zheng P."/>
            <person name="Cen K."/>
            <person name="Zhan S."/>
            <person name="Wang C."/>
        </authorList>
    </citation>
    <scope>NUCLEOTIDE SEQUENCE [LARGE SCALE GENOMIC DNA]</scope>
    <source>
        <strain evidence="4 5">RCEF 2490</strain>
    </source>
</reference>
<protein>
    <submittedName>
        <fullName evidence="4">3-oxoacyl-reductase 1</fullName>
    </submittedName>
</protein>
<dbReference type="PRINTS" id="PR00080">
    <property type="entry name" value="SDRFAMILY"/>
</dbReference>
<gene>
    <name evidence="4" type="ORF">AAL_08319</name>
</gene>
<dbReference type="AlphaFoldDB" id="A0A167VPD2"/>
<keyword evidence="5" id="KW-1185">Reference proteome</keyword>
<name>A0A167VPD2_9HYPO</name>
<comment type="similarity">
    <text evidence="1 3">Belongs to the short-chain dehydrogenases/reductases (SDR) family.</text>
</comment>
<keyword evidence="2" id="KW-0560">Oxidoreductase</keyword>
<accession>A0A167VPD2</accession>
<comment type="caution">
    <text evidence="4">The sequence shown here is derived from an EMBL/GenBank/DDBJ whole genome shotgun (WGS) entry which is preliminary data.</text>
</comment>
<dbReference type="PANTHER" id="PTHR44229">
    <property type="entry name" value="15-HYDROXYPROSTAGLANDIN DEHYDROGENASE [NAD(+)]"/>
    <property type="match status" value="1"/>
</dbReference>
<evidence type="ECO:0000256" key="1">
    <source>
        <dbReference type="ARBA" id="ARBA00006484"/>
    </source>
</evidence>
<dbReference type="Proteomes" id="UP000078544">
    <property type="component" value="Unassembled WGS sequence"/>
</dbReference>